<accession>A0ACD4DL67</accession>
<dbReference type="Proteomes" id="UP001156484">
    <property type="component" value="Chromosome"/>
</dbReference>
<protein>
    <submittedName>
        <fullName evidence="1">Uncharacterized protein</fullName>
    </submittedName>
</protein>
<dbReference type="EMBL" id="CP107551">
    <property type="protein sequence ID" value="UYP20716.1"/>
    <property type="molecule type" value="Genomic_DNA"/>
</dbReference>
<proteinExistence type="predicted"/>
<gene>
    <name evidence="1" type="ORF">OED52_09460</name>
</gene>
<sequence>MDIGGLIDALDFFADFFGYATDLFSAISFFAGSADAATEVFGPSGSAIG</sequence>
<name>A0ACD4DL67_9NOCA</name>
<evidence type="ECO:0000313" key="1">
    <source>
        <dbReference type="EMBL" id="UYP20716.1"/>
    </source>
</evidence>
<evidence type="ECO:0000313" key="2">
    <source>
        <dbReference type="Proteomes" id="UP001156484"/>
    </source>
</evidence>
<reference evidence="1" key="1">
    <citation type="submission" date="2022-10" db="EMBL/GenBank/DDBJ databases">
        <title>Rhodococcus ferula Z13 complete genome.</title>
        <authorList>
            <person name="Long X."/>
            <person name="Zang M."/>
        </authorList>
    </citation>
    <scope>NUCLEOTIDE SEQUENCE</scope>
    <source>
        <strain evidence="1">Z13</strain>
    </source>
</reference>
<organism evidence="1 2">
    <name type="scientific">Rhodococcus sacchari</name>
    <dbReference type="NCBI Taxonomy" id="2962047"/>
    <lineage>
        <taxon>Bacteria</taxon>
        <taxon>Bacillati</taxon>
        <taxon>Actinomycetota</taxon>
        <taxon>Actinomycetes</taxon>
        <taxon>Mycobacteriales</taxon>
        <taxon>Nocardiaceae</taxon>
        <taxon>Rhodococcus</taxon>
    </lineage>
</organism>
<keyword evidence="2" id="KW-1185">Reference proteome</keyword>